<protein>
    <submittedName>
        <fullName evidence="2">8-oxo-dGTP pyrophosphatase MutT (NUDIX family)</fullName>
    </submittedName>
</protein>
<dbReference type="AlphaFoldDB" id="A0A317PYR3"/>
<dbReference type="GO" id="GO:0003824">
    <property type="term" value="F:catalytic activity"/>
    <property type="evidence" value="ECO:0007669"/>
    <property type="project" value="UniProtKB-ARBA"/>
</dbReference>
<reference evidence="2 3" key="1">
    <citation type="submission" date="2018-05" db="EMBL/GenBank/DDBJ databases">
        <title>Freshwater and sediment microbial communities from various areas in North America, analyzing microbe dynamics in response to fracking.</title>
        <authorList>
            <person name="Lamendella R."/>
        </authorList>
    </citation>
    <scope>NUCLEOTIDE SEQUENCE [LARGE SCALE GENOMIC DNA]</scope>
    <source>
        <strain evidence="2 3">125B1</strain>
    </source>
</reference>
<dbReference type="SUPFAM" id="SSF55811">
    <property type="entry name" value="Nudix"/>
    <property type="match status" value="1"/>
</dbReference>
<keyword evidence="3" id="KW-1185">Reference proteome</keyword>
<evidence type="ECO:0000313" key="2">
    <source>
        <dbReference type="EMBL" id="PWW08868.1"/>
    </source>
</evidence>
<feature type="domain" description="Nudix hydrolase" evidence="1">
    <location>
        <begin position="20"/>
        <end position="159"/>
    </location>
</feature>
<sequence>MRLLADMKHPSLDTLEGNILHRKAVRGIIMKEQKILMLYTERYDDFSFPGGGIDDHEDEITALHRDLKEEAGVLIKGEPRHFGFVTEHTPYWKPEWPIRFQKSYWYECDIHDEQAATQMEDYEIANGMKPLWINLEEAIRHNKGVIANQPESMGLSVHRETLVLERVASELAGA</sequence>
<dbReference type="InterPro" id="IPR000086">
    <property type="entry name" value="NUDIX_hydrolase_dom"/>
</dbReference>
<evidence type="ECO:0000259" key="1">
    <source>
        <dbReference type="PROSITE" id="PS51462"/>
    </source>
</evidence>
<dbReference type="InterPro" id="IPR015797">
    <property type="entry name" value="NUDIX_hydrolase-like_dom_sf"/>
</dbReference>
<dbReference type="EMBL" id="QGTT01000022">
    <property type="protein sequence ID" value="PWW08868.1"/>
    <property type="molecule type" value="Genomic_DNA"/>
</dbReference>
<dbReference type="OrthoDB" id="9804442at2"/>
<evidence type="ECO:0000313" key="3">
    <source>
        <dbReference type="Proteomes" id="UP000246964"/>
    </source>
</evidence>
<dbReference type="Gene3D" id="3.90.79.10">
    <property type="entry name" value="Nucleoside Triphosphate Pyrophosphohydrolase"/>
    <property type="match status" value="1"/>
</dbReference>
<name>A0A317PYR3_9GAMM</name>
<dbReference type="Pfam" id="PF00293">
    <property type="entry name" value="NUDIX"/>
    <property type="match status" value="1"/>
</dbReference>
<dbReference type="Proteomes" id="UP000246964">
    <property type="component" value="Unassembled WGS sequence"/>
</dbReference>
<accession>A0A317PYR3</accession>
<proteinExistence type="predicted"/>
<organism evidence="2 3">
    <name type="scientific">Pseudidiomarina maritima</name>
    <dbReference type="NCBI Taxonomy" id="519453"/>
    <lineage>
        <taxon>Bacteria</taxon>
        <taxon>Pseudomonadati</taxon>
        <taxon>Pseudomonadota</taxon>
        <taxon>Gammaproteobacteria</taxon>
        <taxon>Alteromonadales</taxon>
        <taxon>Idiomarinaceae</taxon>
        <taxon>Pseudidiomarina</taxon>
    </lineage>
</organism>
<dbReference type="PROSITE" id="PS51462">
    <property type="entry name" value="NUDIX"/>
    <property type="match status" value="1"/>
</dbReference>
<gene>
    <name evidence="2" type="ORF">DET45_12214</name>
</gene>
<comment type="caution">
    <text evidence="2">The sequence shown here is derived from an EMBL/GenBank/DDBJ whole genome shotgun (WGS) entry which is preliminary data.</text>
</comment>
<dbReference type="RefSeq" id="WP_110076842.1">
    <property type="nucleotide sequence ID" value="NZ_QGTT01000022.1"/>
</dbReference>